<feature type="non-terminal residue" evidence="8">
    <location>
        <position position="173"/>
    </location>
</feature>
<keyword evidence="4 6" id="KW-0863">Zinc-finger</keyword>
<keyword evidence="9" id="KW-1185">Reference proteome</keyword>
<dbReference type="EMBL" id="CAXKWB010030158">
    <property type="protein sequence ID" value="CAL4137224.1"/>
    <property type="molecule type" value="Genomic_DNA"/>
</dbReference>
<dbReference type="InterPro" id="IPR013087">
    <property type="entry name" value="Znf_C2H2_type"/>
</dbReference>
<comment type="caution">
    <text evidence="8">The sequence shown here is derived from an EMBL/GenBank/DDBJ whole genome shotgun (WGS) entry which is preliminary data.</text>
</comment>
<evidence type="ECO:0000313" key="8">
    <source>
        <dbReference type="EMBL" id="CAL4137224.1"/>
    </source>
</evidence>
<evidence type="ECO:0000256" key="6">
    <source>
        <dbReference type="PROSITE-ProRule" id="PRU00042"/>
    </source>
</evidence>
<dbReference type="PROSITE" id="PS00028">
    <property type="entry name" value="ZINC_FINGER_C2H2_1"/>
    <property type="match status" value="1"/>
</dbReference>
<keyword evidence="5" id="KW-0862">Zinc</keyword>
<dbReference type="PANTHER" id="PTHR23234:SF10">
    <property type="entry name" value="RIKEN CDNA 6720489N17 GENE-RELATED"/>
    <property type="match status" value="1"/>
</dbReference>
<organism evidence="8 9">
    <name type="scientific">Meganyctiphanes norvegica</name>
    <name type="common">Northern krill</name>
    <name type="synonym">Thysanopoda norvegica</name>
    <dbReference type="NCBI Taxonomy" id="48144"/>
    <lineage>
        <taxon>Eukaryota</taxon>
        <taxon>Metazoa</taxon>
        <taxon>Ecdysozoa</taxon>
        <taxon>Arthropoda</taxon>
        <taxon>Crustacea</taxon>
        <taxon>Multicrustacea</taxon>
        <taxon>Malacostraca</taxon>
        <taxon>Eumalacostraca</taxon>
        <taxon>Eucarida</taxon>
        <taxon>Euphausiacea</taxon>
        <taxon>Euphausiidae</taxon>
        <taxon>Meganyctiphanes</taxon>
    </lineage>
</organism>
<evidence type="ECO:0000256" key="1">
    <source>
        <dbReference type="ARBA" id="ARBA00006991"/>
    </source>
</evidence>
<dbReference type="InterPro" id="IPR036236">
    <property type="entry name" value="Znf_C2H2_sf"/>
</dbReference>
<dbReference type="Gene3D" id="3.30.160.60">
    <property type="entry name" value="Classic Zinc Finger"/>
    <property type="match status" value="2"/>
</dbReference>
<feature type="domain" description="C2H2-type" evidence="7">
    <location>
        <begin position="130"/>
        <end position="157"/>
    </location>
</feature>
<dbReference type="InterPro" id="IPR050758">
    <property type="entry name" value="Znf_C2H2-type"/>
</dbReference>
<dbReference type="PROSITE" id="PS50157">
    <property type="entry name" value="ZINC_FINGER_C2H2_2"/>
    <property type="match status" value="2"/>
</dbReference>
<comment type="similarity">
    <text evidence="1">Belongs to the krueppel C2H2-type zinc-finger protein family.</text>
</comment>
<name>A0AAV2RTQ2_MEGNR</name>
<evidence type="ECO:0000313" key="9">
    <source>
        <dbReference type="Proteomes" id="UP001497623"/>
    </source>
</evidence>
<accession>A0AAV2RTQ2</accession>
<dbReference type="SMART" id="SM00355">
    <property type="entry name" value="ZnF_C2H2"/>
    <property type="match status" value="1"/>
</dbReference>
<evidence type="ECO:0000256" key="4">
    <source>
        <dbReference type="ARBA" id="ARBA00022771"/>
    </source>
</evidence>
<dbReference type="GO" id="GO:0006355">
    <property type="term" value="P:regulation of DNA-templated transcription"/>
    <property type="evidence" value="ECO:0007669"/>
    <property type="project" value="UniProtKB-ARBA"/>
</dbReference>
<feature type="domain" description="C2H2-type" evidence="7">
    <location>
        <begin position="158"/>
        <end position="173"/>
    </location>
</feature>
<dbReference type="AlphaFoldDB" id="A0AAV2RTQ2"/>
<dbReference type="Proteomes" id="UP001497623">
    <property type="component" value="Unassembled WGS sequence"/>
</dbReference>
<dbReference type="FunFam" id="3.30.160.60:FF:002343">
    <property type="entry name" value="Zinc finger protein 33A"/>
    <property type="match status" value="1"/>
</dbReference>
<evidence type="ECO:0000256" key="3">
    <source>
        <dbReference type="ARBA" id="ARBA00022737"/>
    </source>
</evidence>
<dbReference type="FunFam" id="3.30.160.60:FF:001016">
    <property type="entry name" value="zinc finger protein 850-like"/>
    <property type="match status" value="1"/>
</dbReference>
<evidence type="ECO:0000259" key="7">
    <source>
        <dbReference type="PROSITE" id="PS50157"/>
    </source>
</evidence>
<dbReference type="InterPro" id="IPR056436">
    <property type="entry name" value="Znf-C2H2_ZIC1-5/GLI1-3-like"/>
</dbReference>
<gene>
    <name evidence="8" type="ORF">MNOR_LOCUS27974</name>
</gene>
<proteinExistence type="inferred from homology"/>
<dbReference type="Pfam" id="PF23561">
    <property type="entry name" value="zf-C2H2_15"/>
    <property type="match status" value="1"/>
</dbReference>
<evidence type="ECO:0000256" key="5">
    <source>
        <dbReference type="ARBA" id="ARBA00022833"/>
    </source>
</evidence>
<keyword evidence="2" id="KW-0479">Metal-binding</keyword>
<keyword evidence="3" id="KW-0677">Repeat</keyword>
<dbReference type="GO" id="GO:0008270">
    <property type="term" value="F:zinc ion binding"/>
    <property type="evidence" value="ECO:0007669"/>
    <property type="project" value="UniProtKB-KW"/>
</dbReference>
<evidence type="ECO:0000256" key="2">
    <source>
        <dbReference type="ARBA" id="ARBA00022723"/>
    </source>
</evidence>
<dbReference type="SUPFAM" id="SSF57667">
    <property type="entry name" value="beta-beta-alpha zinc fingers"/>
    <property type="match status" value="2"/>
</dbReference>
<protein>
    <recommendedName>
        <fullName evidence="7">C2H2-type domain-containing protein</fullName>
    </recommendedName>
</protein>
<reference evidence="8 9" key="1">
    <citation type="submission" date="2024-05" db="EMBL/GenBank/DDBJ databases">
        <authorList>
            <person name="Wallberg A."/>
        </authorList>
    </citation>
    <scope>NUCLEOTIDE SEQUENCE [LARGE SCALE GENOMIC DNA]</scope>
</reference>
<sequence length="173" mass="19976">MQKYLSLIMNNLVVKEDYATNFSLTTEGFPHEKDQQKCLRKSAYEYFEVKVKDEIVVKEEPISIEGVEIKHTDLDKHQDMISFKGSSYLAKHGLTQTGDTSYQGNLRDKTLPHEKVLIEYQMIHTGDKSYNCSQCKKAFSSKIKLMIHLRTHTGEKPYQCRQCAKAFSQNSTL</sequence>
<dbReference type="PANTHER" id="PTHR23234">
    <property type="entry name" value="ZNF44 PROTEIN"/>
    <property type="match status" value="1"/>
</dbReference>